<feature type="compositionally biased region" description="Basic and acidic residues" evidence="1">
    <location>
        <begin position="15"/>
        <end position="41"/>
    </location>
</feature>
<dbReference type="AlphaFoldDB" id="A0A3S4DD77"/>
<dbReference type="EMBL" id="UWOC01000023">
    <property type="protein sequence ID" value="VCU07346.1"/>
    <property type="molecule type" value="Genomic_DNA"/>
</dbReference>
<sequence length="77" mass="8414">MSRPRQPCTASVPLRSRDPDRESDGAMAAPHDDTVIEKPATEARQGTTGHNVRWVLATSLAAAVVLMAFVWFLFFSA</sequence>
<keyword evidence="2" id="KW-0472">Membrane</keyword>
<keyword evidence="2" id="KW-1133">Transmembrane helix</keyword>
<evidence type="ECO:0000256" key="2">
    <source>
        <dbReference type="SAM" id="Phobius"/>
    </source>
</evidence>
<dbReference type="Proteomes" id="UP000289200">
    <property type="component" value="Unassembled WGS sequence"/>
</dbReference>
<evidence type="ECO:0000313" key="3">
    <source>
        <dbReference type="EMBL" id="VCU07346.1"/>
    </source>
</evidence>
<keyword evidence="2" id="KW-0812">Transmembrane</keyword>
<evidence type="ECO:0000313" key="4">
    <source>
        <dbReference type="Proteomes" id="UP000289200"/>
    </source>
</evidence>
<accession>A0A3S4DD77</accession>
<reference evidence="4" key="1">
    <citation type="submission" date="2018-10" db="EMBL/GenBank/DDBJ databases">
        <authorList>
            <person name="Peiro R."/>
            <person name="Begona"/>
            <person name="Cbmso G."/>
            <person name="Lopez M."/>
            <person name="Gonzalez S."/>
            <person name="Sacristan E."/>
            <person name="Castillo E."/>
        </authorList>
    </citation>
    <scope>NUCLEOTIDE SEQUENCE [LARGE SCALE GENOMIC DNA]</scope>
</reference>
<name>A0A3S4DD77_9BRAD</name>
<comment type="caution">
    <text evidence="3">The sequence shown here is derived from an EMBL/GenBank/DDBJ whole genome shotgun (WGS) entry which is preliminary data.</text>
</comment>
<keyword evidence="4" id="KW-1185">Reference proteome</keyword>
<feature type="transmembrane region" description="Helical" evidence="2">
    <location>
        <begin position="54"/>
        <end position="74"/>
    </location>
</feature>
<protein>
    <submittedName>
        <fullName evidence="3">Uncharacterized protein</fullName>
    </submittedName>
</protein>
<evidence type="ECO:0000256" key="1">
    <source>
        <dbReference type="SAM" id="MobiDB-lite"/>
    </source>
</evidence>
<gene>
    <name evidence="3" type="ORF">RHODGE_RHODGE_00449</name>
</gene>
<organism evidence="3 4">
    <name type="scientific">Rhodoplanes serenus</name>
    <dbReference type="NCBI Taxonomy" id="200615"/>
    <lineage>
        <taxon>Bacteria</taxon>
        <taxon>Pseudomonadati</taxon>
        <taxon>Pseudomonadota</taxon>
        <taxon>Alphaproteobacteria</taxon>
        <taxon>Hyphomicrobiales</taxon>
        <taxon>Nitrobacteraceae</taxon>
        <taxon>Rhodoplanes</taxon>
    </lineage>
</organism>
<feature type="region of interest" description="Disordered" evidence="1">
    <location>
        <begin position="1"/>
        <end position="45"/>
    </location>
</feature>
<proteinExistence type="predicted"/>